<dbReference type="Proteomes" id="UP000291343">
    <property type="component" value="Unassembled WGS sequence"/>
</dbReference>
<keyword evidence="5 8" id="KW-1133">Transmembrane helix</keyword>
<dbReference type="InterPro" id="IPR057089">
    <property type="entry name" value="C2_TIP"/>
</dbReference>
<dbReference type="Pfam" id="PF13517">
    <property type="entry name" value="FG-GAP_3"/>
    <property type="match status" value="1"/>
</dbReference>
<evidence type="ECO:0000256" key="7">
    <source>
        <dbReference type="ARBA" id="ARBA00023180"/>
    </source>
</evidence>
<dbReference type="AlphaFoldDB" id="A0A482XD82"/>
<dbReference type="GO" id="GO:0005886">
    <property type="term" value="C:plasma membrane"/>
    <property type="evidence" value="ECO:0007669"/>
    <property type="project" value="TreeGrafter"/>
</dbReference>
<comment type="subcellular location">
    <subcellularLocation>
        <location evidence="1">Membrane</location>
        <topology evidence="1">Single-pass type I membrane protein</topology>
    </subcellularLocation>
</comment>
<feature type="domain" description="T-cell immunomodulatory protein TIP C2" evidence="9">
    <location>
        <begin position="506"/>
        <end position="600"/>
    </location>
</feature>
<reference evidence="10 11" key="1">
    <citation type="journal article" date="2017" name="Gigascience">
        <title>Genome sequence of the small brown planthopper, Laodelphax striatellus.</title>
        <authorList>
            <person name="Zhu J."/>
            <person name="Jiang F."/>
            <person name="Wang X."/>
            <person name="Yang P."/>
            <person name="Bao Y."/>
            <person name="Zhao W."/>
            <person name="Wang W."/>
            <person name="Lu H."/>
            <person name="Wang Q."/>
            <person name="Cui N."/>
            <person name="Li J."/>
            <person name="Chen X."/>
            <person name="Luo L."/>
            <person name="Yu J."/>
            <person name="Kang L."/>
            <person name="Cui F."/>
        </authorList>
    </citation>
    <scope>NUCLEOTIDE SEQUENCE [LARGE SCALE GENOMIC DNA]</scope>
    <source>
        <strain evidence="10">Lst14</strain>
    </source>
</reference>
<comment type="similarity">
    <text evidence="2">Belongs to the TIP family.</text>
</comment>
<feature type="transmembrane region" description="Helical" evidence="8">
    <location>
        <begin position="606"/>
        <end position="630"/>
    </location>
</feature>
<name>A0A482XD82_LAOST</name>
<dbReference type="PANTHER" id="PTHR13412">
    <property type="entry name" value="T-CELL IMMUNOMODULATORY PROTEIN HOMOLOG"/>
    <property type="match status" value="1"/>
</dbReference>
<proteinExistence type="inferred from homology"/>
<dbReference type="STRING" id="195883.A0A482XD82"/>
<evidence type="ECO:0000256" key="3">
    <source>
        <dbReference type="ARBA" id="ARBA00022692"/>
    </source>
</evidence>
<dbReference type="InterPro" id="IPR024881">
    <property type="entry name" value="Tip"/>
</dbReference>
<dbReference type="Pfam" id="PF23122">
    <property type="entry name" value="C2_ITFG1"/>
    <property type="match status" value="1"/>
</dbReference>
<dbReference type="FunCoup" id="A0A482XD82">
    <property type="interactions" value="526"/>
</dbReference>
<gene>
    <name evidence="10" type="ORF">LSTR_LSTR011031</name>
</gene>
<evidence type="ECO:0000259" key="9">
    <source>
        <dbReference type="Pfam" id="PF23122"/>
    </source>
</evidence>
<keyword evidence="7" id="KW-0325">Glycoprotein</keyword>
<dbReference type="PANTHER" id="PTHR13412:SF0">
    <property type="entry name" value="T-CELL IMMUNOMODULATORY PROTEIN"/>
    <property type="match status" value="1"/>
</dbReference>
<keyword evidence="11" id="KW-1185">Reference proteome</keyword>
<evidence type="ECO:0000256" key="5">
    <source>
        <dbReference type="ARBA" id="ARBA00022989"/>
    </source>
</evidence>
<comment type="caution">
    <text evidence="10">The sequence shown here is derived from an EMBL/GenBank/DDBJ whole genome shotgun (WGS) entry which is preliminary data.</text>
</comment>
<dbReference type="InterPro" id="IPR028994">
    <property type="entry name" value="Integrin_alpha_N"/>
</dbReference>
<dbReference type="EMBL" id="QKKF02012373">
    <property type="protein sequence ID" value="RZF43683.1"/>
    <property type="molecule type" value="Genomic_DNA"/>
</dbReference>
<dbReference type="OrthoDB" id="10250728at2759"/>
<evidence type="ECO:0000256" key="4">
    <source>
        <dbReference type="ARBA" id="ARBA00022729"/>
    </source>
</evidence>
<dbReference type="InParanoid" id="A0A482XD82"/>
<evidence type="ECO:0000313" key="11">
    <source>
        <dbReference type="Proteomes" id="UP000291343"/>
    </source>
</evidence>
<accession>A0A482XD82</accession>
<feature type="transmembrane region" description="Helical" evidence="8">
    <location>
        <begin position="57"/>
        <end position="76"/>
    </location>
</feature>
<protein>
    <recommendedName>
        <fullName evidence="9">T-cell immunomodulatory protein TIP C2 domain-containing protein</fullName>
    </recommendedName>
</protein>
<dbReference type="InterPro" id="IPR013517">
    <property type="entry name" value="FG-GAP"/>
</dbReference>
<organism evidence="10 11">
    <name type="scientific">Laodelphax striatellus</name>
    <name type="common">Small brown planthopper</name>
    <name type="synonym">Delphax striatella</name>
    <dbReference type="NCBI Taxonomy" id="195883"/>
    <lineage>
        <taxon>Eukaryota</taxon>
        <taxon>Metazoa</taxon>
        <taxon>Ecdysozoa</taxon>
        <taxon>Arthropoda</taxon>
        <taxon>Hexapoda</taxon>
        <taxon>Insecta</taxon>
        <taxon>Pterygota</taxon>
        <taxon>Neoptera</taxon>
        <taxon>Paraneoptera</taxon>
        <taxon>Hemiptera</taxon>
        <taxon>Auchenorrhyncha</taxon>
        <taxon>Fulgoroidea</taxon>
        <taxon>Delphacidae</taxon>
        <taxon>Criomorphinae</taxon>
        <taxon>Laodelphax</taxon>
    </lineage>
</organism>
<keyword evidence="3 8" id="KW-0812">Transmembrane</keyword>
<evidence type="ECO:0000313" key="10">
    <source>
        <dbReference type="EMBL" id="RZF43683.1"/>
    </source>
</evidence>
<evidence type="ECO:0000256" key="6">
    <source>
        <dbReference type="ARBA" id="ARBA00023136"/>
    </source>
</evidence>
<dbReference type="SUPFAM" id="SSF69318">
    <property type="entry name" value="Integrin alpha N-terminal domain"/>
    <property type="match status" value="1"/>
</dbReference>
<keyword evidence="4" id="KW-0732">Signal</keyword>
<evidence type="ECO:0000256" key="2">
    <source>
        <dbReference type="ARBA" id="ARBA00006496"/>
    </source>
</evidence>
<sequence>MSKLIEIQSHGALHLVHHGFAATWSENDQIAMITEKGVQILTSTTITMSAFNRKHNMCALVLFATLILSTCVNVAYGSDITGKVFGSATDGMPAAFGNFNSDKFTDLFVLRNNQKTVAILLGSDTEPLLQYSAQLSCSFKDNQKITSVVPGDFDGDAQMDVLVTVVEGDTEVNDVYVLWGETNKLNCNTNVTPLIKMRGQPLAMDYNQDMIVDLFGVHTNGTRMFWVFQKGRDIQPHLHKLVDSSVPLKTPHSHAFLDLNGDSYGDLYLTTVDNTFEIWLYNEHKQNFHLHQNITLPNTLRDKVKYVGQTVFQDLTLEGCLDHLVPVCLSEDCADSALLVWHQEDQHSAPHWTTLRISYKDWNLAFPDKSRMYLDTLTLRPGDFNMDGYPDLLATVKNNGAYKTVLLENVECKSNCGEFPRTFEANFDALNPLSTNTTLGVFYDFLQDGILDVILVHNNGGGKSAVSAFRNSLDYDANFVKVMVSMGQTNNRSSLINNPLGIKQFTYGTNLPGPTIFYSTTTQEGQYRAAVSTQLPQSAHYSLMLPYTIFGLGRMPNFVDQLQVHVYGHVRPFFQLIPNSQVVVIPTPRDKPNLWKVQLFVTPSKLIVRSVFALLGTCLLITAIIAVLYWKERREDHREKLQEAHRFHF</sequence>
<dbReference type="Gene3D" id="2.130.10.130">
    <property type="entry name" value="Integrin alpha, N-terminal"/>
    <property type="match status" value="1"/>
</dbReference>
<evidence type="ECO:0000256" key="1">
    <source>
        <dbReference type="ARBA" id="ARBA00004479"/>
    </source>
</evidence>
<keyword evidence="6 8" id="KW-0472">Membrane</keyword>
<evidence type="ECO:0000256" key="8">
    <source>
        <dbReference type="SAM" id="Phobius"/>
    </source>
</evidence>